<evidence type="ECO:0000256" key="1">
    <source>
        <dbReference type="ARBA" id="ARBA00004651"/>
    </source>
</evidence>
<keyword evidence="4 6" id="KW-1133">Transmembrane helix</keyword>
<dbReference type="Proteomes" id="UP000501648">
    <property type="component" value="Chromosome"/>
</dbReference>
<dbReference type="PANTHER" id="PTHR33931">
    <property type="entry name" value="HOLIN-LIKE PROTEIN CIDA-RELATED"/>
    <property type="match status" value="1"/>
</dbReference>
<keyword evidence="2" id="KW-1003">Cell membrane</keyword>
<reference evidence="7 8" key="1">
    <citation type="journal article" date="2012" name="J. Bacteriol.">
        <title>Genome sequence of the pathogenic Herbaspirillum seropedicae strain Os34, isolated from rice roots.</title>
        <authorList>
            <person name="Ye W."/>
            <person name="Ye S."/>
            <person name="Liu J."/>
            <person name="Chang S."/>
            <person name="Chen M."/>
            <person name="Zhu B."/>
            <person name="Guo L."/>
            <person name="An Q."/>
        </authorList>
    </citation>
    <scope>NUCLEOTIDE SEQUENCE [LARGE SCALE GENOMIC DNA]</scope>
    <source>
        <strain evidence="7 8">Os34</strain>
    </source>
</reference>
<dbReference type="InterPro" id="IPR005538">
    <property type="entry name" value="LrgA/CidA"/>
</dbReference>
<dbReference type="PANTHER" id="PTHR33931:SF2">
    <property type="entry name" value="HOLIN-LIKE PROTEIN CIDA"/>
    <property type="match status" value="1"/>
</dbReference>
<comment type="subcellular location">
    <subcellularLocation>
        <location evidence="1">Cell membrane</location>
        <topology evidence="1">Multi-pass membrane protein</topology>
    </subcellularLocation>
</comment>
<dbReference type="AlphaFoldDB" id="A0A6M3ZT16"/>
<dbReference type="Pfam" id="PF03788">
    <property type="entry name" value="LrgA"/>
    <property type="match status" value="1"/>
</dbReference>
<evidence type="ECO:0000256" key="2">
    <source>
        <dbReference type="ARBA" id="ARBA00022475"/>
    </source>
</evidence>
<evidence type="ECO:0000313" key="8">
    <source>
        <dbReference type="Proteomes" id="UP000501648"/>
    </source>
</evidence>
<protein>
    <submittedName>
        <fullName evidence="7">CidA/LrgA family protein</fullName>
    </submittedName>
</protein>
<feature type="transmembrane region" description="Helical" evidence="6">
    <location>
        <begin position="84"/>
        <end position="110"/>
    </location>
</feature>
<gene>
    <name evidence="7" type="ORF">C798_16395</name>
</gene>
<organism evidence="7 8">
    <name type="scientific">Herbaspirillum rubrisubalbicans Os34</name>
    <dbReference type="NCBI Taxonomy" id="1235827"/>
    <lineage>
        <taxon>Bacteria</taxon>
        <taxon>Pseudomonadati</taxon>
        <taxon>Pseudomonadota</taxon>
        <taxon>Betaproteobacteria</taxon>
        <taxon>Burkholderiales</taxon>
        <taxon>Oxalobacteraceae</taxon>
        <taxon>Herbaspirillum</taxon>
    </lineage>
</organism>
<keyword evidence="5 6" id="KW-0472">Membrane</keyword>
<keyword evidence="3 6" id="KW-0812">Transmembrane</keyword>
<sequence length="126" mass="12991">MNLTALALLLVFQCLGEGVAQLLGLPIPGPVIGMLLLLIAFLASPRLAQTMEPTSWGILQHLSLLFVPAGVGVIAAAGQLKGDLPAIVVALVVSTVLAIAAGALVTNAAMRRFSSARQARTDEESH</sequence>
<dbReference type="RefSeq" id="WP_017450167.1">
    <property type="nucleotide sequence ID" value="NZ_CP008956.1"/>
</dbReference>
<evidence type="ECO:0000313" key="7">
    <source>
        <dbReference type="EMBL" id="QJQ01759.1"/>
    </source>
</evidence>
<proteinExistence type="predicted"/>
<dbReference type="GO" id="GO:0005886">
    <property type="term" value="C:plasma membrane"/>
    <property type="evidence" value="ECO:0007669"/>
    <property type="project" value="UniProtKB-SubCell"/>
</dbReference>
<evidence type="ECO:0000256" key="3">
    <source>
        <dbReference type="ARBA" id="ARBA00022692"/>
    </source>
</evidence>
<evidence type="ECO:0000256" key="6">
    <source>
        <dbReference type="SAM" id="Phobius"/>
    </source>
</evidence>
<feature type="transmembrane region" description="Helical" evidence="6">
    <location>
        <begin position="56"/>
        <end position="78"/>
    </location>
</feature>
<feature type="transmembrane region" description="Helical" evidence="6">
    <location>
        <begin position="26"/>
        <end position="44"/>
    </location>
</feature>
<evidence type="ECO:0000256" key="4">
    <source>
        <dbReference type="ARBA" id="ARBA00022989"/>
    </source>
</evidence>
<accession>A0A6M3ZT16</accession>
<dbReference type="EMBL" id="CP008956">
    <property type="protein sequence ID" value="QJQ01759.1"/>
    <property type="molecule type" value="Genomic_DNA"/>
</dbReference>
<evidence type="ECO:0000256" key="5">
    <source>
        <dbReference type="ARBA" id="ARBA00023136"/>
    </source>
</evidence>
<name>A0A6M3ZT16_9BURK</name>